<dbReference type="GO" id="GO:0006260">
    <property type="term" value="P:DNA replication"/>
    <property type="evidence" value="ECO:0007669"/>
    <property type="project" value="InterPro"/>
</dbReference>
<name>A0A9W5VPC5_BACCE</name>
<organism evidence="2 3">
    <name type="scientific">Bacillus cereus VD184</name>
    <dbReference type="NCBI Taxonomy" id="1053242"/>
    <lineage>
        <taxon>Bacteria</taxon>
        <taxon>Bacillati</taxon>
        <taxon>Bacillota</taxon>
        <taxon>Bacilli</taxon>
        <taxon>Bacillales</taxon>
        <taxon>Bacillaceae</taxon>
        <taxon>Bacillus</taxon>
        <taxon>Bacillus cereus group</taxon>
    </lineage>
</organism>
<dbReference type="SUPFAM" id="SSF46785">
    <property type="entry name" value="Winged helix' DNA-binding domain"/>
    <property type="match status" value="1"/>
</dbReference>
<dbReference type="EMBL" id="AHFK01000114">
    <property type="protein sequence ID" value="EOQ00793.1"/>
    <property type="molecule type" value="Genomic_DNA"/>
</dbReference>
<dbReference type="InterPro" id="IPR008813">
    <property type="entry name" value="Plasmid_replication_RepL"/>
</dbReference>
<gene>
    <name evidence="2" type="ORF">IKC_06634</name>
</gene>
<protein>
    <recommendedName>
        <fullName evidence="1">Plasmid replication protein RepL domain-containing protein</fullName>
    </recommendedName>
</protein>
<dbReference type="InterPro" id="IPR036390">
    <property type="entry name" value="WH_DNA-bd_sf"/>
</dbReference>
<evidence type="ECO:0000313" key="3">
    <source>
        <dbReference type="Proteomes" id="UP000014028"/>
    </source>
</evidence>
<reference evidence="2 3" key="1">
    <citation type="submission" date="2012-12" db="EMBL/GenBank/DDBJ databases">
        <title>The Genome Sequence of Bacillus cereus VD184.</title>
        <authorList>
            <consortium name="The Broad Institute Genome Sequencing Platform"/>
            <consortium name="The Broad Institute Genome Sequencing Center for Infectious Disease"/>
            <person name="Feldgarden M."/>
            <person name="Van der Auwera G.A."/>
            <person name="Mahillon J."/>
            <person name="Duprez V."/>
            <person name="Timmery S."/>
            <person name="Mattelet C."/>
            <person name="Dierick K."/>
            <person name="Sun M."/>
            <person name="Yu Z."/>
            <person name="Zhu L."/>
            <person name="Hu X."/>
            <person name="Shank E.B."/>
            <person name="Swiecicka I."/>
            <person name="Hansen B.M."/>
            <person name="Andrup L."/>
            <person name="Walker B."/>
            <person name="Young S.K."/>
            <person name="Zeng Q."/>
            <person name="Gargeya S."/>
            <person name="Fitzgerald M."/>
            <person name="Haas B."/>
            <person name="Abouelleil A."/>
            <person name="Alvarado L."/>
            <person name="Arachchi H.M."/>
            <person name="Berlin A.M."/>
            <person name="Chapman S.B."/>
            <person name="Dewar J."/>
            <person name="Goldberg J."/>
            <person name="Griggs A."/>
            <person name="Gujja S."/>
            <person name="Hansen M."/>
            <person name="Howarth C."/>
            <person name="Imamovic A."/>
            <person name="Larimer J."/>
            <person name="McCowan C."/>
            <person name="Murphy C."/>
            <person name="Neiman D."/>
            <person name="Pearson M."/>
            <person name="Priest M."/>
            <person name="Roberts A."/>
            <person name="Saif S."/>
            <person name="Shea T."/>
            <person name="Sisk P."/>
            <person name="Sykes S."/>
            <person name="Wortman J."/>
            <person name="Nusbaum C."/>
            <person name="Birren B."/>
        </authorList>
    </citation>
    <scope>NUCLEOTIDE SEQUENCE [LARGE SCALE GENOMIC DNA]</scope>
    <source>
        <strain evidence="2 3">VD184</strain>
    </source>
</reference>
<evidence type="ECO:0000313" key="2">
    <source>
        <dbReference type="EMBL" id="EOQ00793.1"/>
    </source>
</evidence>
<dbReference type="AlphaFoldDB" id="A0A9W5VPC5"/>
<sequence>MLDKEIFVEVPNEETGEIQQYLLTPAKKRKVYKGDWVMMFQEGLTHVAKLNLKGETLRVYMILLAKLDYENWLRVRQQDIADELNIKKQAVSRAIKELFEHGILVKGPKVGASNTYRLDPSFAFRGRDKNLEQVRKEVKHLKIIK</sequence>
<accession>A0A9W5VPC5</accession>
<evidence type="ECO:0000259" key="1">
    <source>
        <dbReference type="Pfam" id="PF05732"/>
    </source>
</evidence>
<dbReference type="RefSeq" id="WP_016124140.1">
    <property type="nucleotide sequence ID" value="NZ_KB976853.1"/>
</dbReference>
<dbReference type="InterPro" id="IPR036388">
    <property type="entry name" value="WH-like_DNA-bd_sf"/>
</dbReference>
<dbReference type="Pfam" id="PF05732">
    <property type="entry name" value="RepL"/>
    <property type="match status" value="1"/>
</dbReference>
<comment type="caution">
    <text evidence="2">The sequence shown here is derived from an EMBL/GenBank/DDBJ whole genome shotgun (WGS) entry which is preliminary data.</text>
</comment>
<proteinExistence type="predicted"/>
<dbReference type="GO" id="GO:0006276">
    <property type="term" value="P:plasmid maintenance"/>
    <property type="evidence" value="ECO:0007669"/>
    <property type="project" value="InterPro"/>
</dbReference>
<feature type="domain" description="Plasmid replication protein RepL" evidence="1">
    <location>
        <begin position="12"/>
        <end position="135"/>
    </location>
</feature>
<dbReference type="Proteomes" id="UP000014028">
    <property type="component" value="Unassembled WGS sequence"/>
</dbReference>
<dbReference type="Gene3D" id="1.10.10.10">
    <property type="entry name" value="Winged helix-like DNA-binding domain superfamily/Winged helix DNA-binding domain"/>
    <property type="match status" value="1"/>
</dbReference>